<evidence type="ECO:0000313" key="3">
    <source>
        <dbReference type="EMBL" id="CAG9186024.1"/>
    </source>
</evidence>
<dbReference type="PRINTS" id="PR00080">
    <property type="entry name" value="SDRFAMILY"/>
</dbReference>
<dbReference type="EC" id="1.1.1.127" evidence="3"/>
<dbReference type="EMBL" id="CAJZAF010000047">
    <property type="protein sequence ID" value="CAG9186024.1"/>
    <property type="molecule type" value="Genomic_DNA"/>
</dbReference>
<dbReference type="Gene3D" id="3.40.50.720">
    <property type="entry name" value="NAD(P)-binding Rossmann-like Domain"/>
    <property type="match status" value="1"/>
</dbReference>
<dbReference type="Proteomes" id="UP000701702">
    <property type="component" value="Unassembled WGS sequence"/>
</dbReference>
<dbReference type="InterPro" id="IPR036291">
    <property type="entry name" value="NAD(P)-bd_dom_sf"/>
</dbReference>
<sequence length="265" mass="28332">MAMNHEDGRSLNPFADLEGKVALVTGAFGGLGLHFAKTLSRAGCKVALAGRRVGEGEALLAELRKQGAQGCVVALDVRDPTWVDSAFERAQQELGPVQIVVNSAGIATTGAAMDVDEAQWQSVIDTNLNGAWRVAQRAARMMRDTDTHGSIINIASILGLRVAQQVPAYTAAKAGLIHLTRSLALEWARHGIRVNALAPGYFETEINRSFFETESGQALIRRIPQRRLGQPRQLDGALLLLASDASDFMTGTVLPVDGGHSINSL</sequence>
<gene>
    <name evidence="3" type="primary">kduD_4</name>
    <name evidence="3" type="ORF">LMG23994_06014</name>
</gene>
<dbReference type="PROSITE" id="PS00061">
    <property type="entry name" value="ADH_SHORT"/>
    <property type="match status" value="1"/>
</dbReference>
<dbReference type="PANTHER" id="PTHR42760">
    <property type="entry name" value="SHORT-CHAIN DEHYDROGENASES/REDUCTASES FAMILY MEMBER"/>
    <property type="match status" value="1"/>
</dbReference>
<dbReference type="InterPro" id="IPR020904">
    <property type="entry name" value="Sc_DH/Rdtase_CS"/>
</dbReference>
<comment type="similarity">
    <text evidence="1">Belongs to the short-chain dehydrogenases/reductases (SDR) family.</text>
</comment>
<dbReference type="InterPro" id="IPR057326">
    <property type="entry name" value="KR_dom"/>
</dbReference>
<feature type="domain" description="Ketoreductase" evidence="2">
    <location>
        <begin position="20"/>
        <end position="200"/>
    </location>
</feature>
<protein>
    <submittedName>
        <fullName evidence="3">2-dehydro-3-deoxy-D-gluconate 5-dehydrogenase</fullName>
        <ecNumber evidence="3">1.1.1.127</ecNumber>
    </submittedName>
</protein>
<dbReference type="Pfam" id="PF13561">
    <property type="entry name" value="adh_short_C2"/>
    <property type="match status" value="1"/>
</dbReference>
<dbReference type="GO" id="GO:0047001">
    <property type="term" value="F:2-dehydro-3-deoxy-D-gluconate 5-dehydrogenase activity"/>
    <property type="evidence" value="ECO:0007669"/>
    <property type="project" value="UniProtKB-EC"/>
</dbReference>
<reference evidence="3 4" key="1">
    <citation type="submission" date="2021-08" db="EMBL/GenBank/DDBJ databases">
        <authorList>
            <person name="Peeters C."/>
        </authorList>
    </citation>
    <scope>NUCLEOTIDE SEQUENCE [LARGE SCALE GENOMIC DNA]</scope>
    <source>
        <strain evidence="3 4">LMG 23994</strain>
    </source>
</reference>
<dbReference type="SMART" id="SM00822">
    <property type="entry name" value="PKS_KR"/>
    <property type="match status" value="1"/>
</dbReference>
<proteinExistence type="inferred from homology"/>
<keyword evidence="4" id="KW-1185">Reference proteome</keyword>
<name>A0ABM8Y052_9BURK</name>
<comment type="caution">
    <text evidence="3">The sequence shown here is derived from an EMBL/GenBank/DDBJ whole genome shotgun (WGS) entry which is preliminary data.</text>
</comment>
<dbReference type="PRINTS" id="PR00081">
    <property type="entry name" value="GDHRDH"/>
</dbReference>
<dbReference type="InterPro" id="IPR002347">
    <property type="entry name" value="SDR_fam"/>
</dbReference>
<evidence type="ECO:0000313" key="4">
    <source>
        <dbReference type="Proteomes" id="UP000701702"/>
    </source>
</evidence>
<evidence type="ECO:0000259" key="2">
    <source>
        <dbReference type="SMART" id="SM00822"/>
    </source>
</evidence>
<organism evidence="3 4">
    <name type="scientific">Cupriavidus pinatubonensis</name>
    <dbReference type="NCBI Taxonomy" id="248026"/>
    <lineage>
        <taxon>Bacteria</taxon>
        <taxon>Pseudomonadati</taxon>
        <taxon>Pseudomonadota</taxon>
        <taxon>Betaproteobacteria</taxon>
        <taxon>Burkholderiales</taxon>
        <taxon>Burkholderiaceae</taxon>
        <taxon>Cupriavidus</taxon>
    </lineage>
</organism>
<accession>A0ABM8Y052</accession>
<keyword evidence="3" id="KW-0560">Oxidoreductase</keyword>
<dbReference type="PANTHER" id="PTHR42760:SF135">
    <property type="entry name" value="BLL7886 PROTEIN"/>
    <property type="match status" value="1"/>
</dbReference>
<dbReference type="SUPFAM" id="SSF51735">
    <property type="entry name" value="NAD(P)-binding Rossmann-fold domains"/>
    <property type="match status" value="1"/>
</dbReference>
<evidence type="ECO:0000256" key="1">
    <source>
        <dbReference type="ARBA" id="ARBA00006484"/>
    </source>
</evidence>